<proteinExistence type="predicted"/>
<gene>
    <name evidence="1" type="ORF">XYCOK13_42990</name>
</gene>
<reference evidence="1" key="1">
    <citation type="submission" date="2021-04" db="EMBL/GenBank/DDBJ databases">
        <title>Draft genome sequence of Xylanibacillus composti strain K13.</title>
        <authorList>
            <person name="Uke A."/>
            <person name="Chhe C."/>
            <person name="Baramee S."/>
            <person name="Kosugi A."/>
        </authorList>
    </citation>
    <scope>NUCLEOTIDE SEQUENCE</scope>
    <source>
        <strain evidence="1">K13</strain>
    </source>
</reference>
<dbReference type="RefSeq" id="WP_213414269.1">
    <property type="nucleotide sequence ID" value="NZ_BOVK01000095.1"/>
</dbReference>
<keyword evidence="2" id="KW-1185">Reference proteome</keyword>
<dbReference type="AlphaFoldDB" id="A0A8J4M423"/>
<organism evidence="1 2">
    <name type="scientific">Xylanibacillus composti</name>
    <dbReference type="NCBI Taxonomy" id="1572762"/>
    <lineage>
        <taxon>Bacteria</taxon>
        <taxon>Bacillati</taxon>
        <taxon>Bacillota</taxon>
        <taxon>Bacilli</taxon>
        <taxon>Bacillales</taxon>
        <taxon>Paenibacillaceae</taxon>
        <taxon>Xylanibacillus</taxon>
    </lineage>
</organism>
<evidence type="ECO:0000313" key="1">
    <source>
        <dbReference type="EMBL" id="GIQ71475.1"/>
    </source>
</evidence>
<dbReference type="Proteomes" id="UP000677918">
    <property type="component" value="Unassembled WGS sequence"/>
</dbReference>
<sequence>MKRVKYTTNLDADLLRMAKEQAEQEGLDGANAVIEAALRLYFANRTTEVWEKVLDGGWIKKIIVRPGKVVIESIRSRQVRQRYNRQYFTDEVMHPKGWRKVWKMKNG</sequence>
<comment type="caution">
    <text evidence="1">The sequence shown here is derived from an EMBL/GenBank/DDBJ whole genome shotgun (WGS) entry which is preliminary data.</text>
</comment>
<dbReference type="EMBL" id="BOVK01000095">
    <property type="protein sequence ID" value="GIQ71475.1"/>
    <property type="molecule type" value="Genomic_DNA"/>
</dbReference>
<evidence type="ECO:0000313" key="2">
    <source>
        <dbReference type="Proteomes" id="UP000677918"/>
    </source>
</evidence>
<protein>
    <submittedName>
        <fullName evidence="1">Uncharacterized protein</fullName>
    </submittedName>
</protein>
<name>A0A8J4M423_9BACL</name>
<accession>A0A8J4M423</accession>